<dbReference type="RefSeq" id="WP_209905195.1">
    <property type="nucleotide sequence ID" value="NZ_BAAAJW010000013.1"/>
</dbReference>
<dbReference type="Proteomes" id="UP001519290">
    <property type="component" value="Unassembled WGS sequence"/>
</dbReference>
<name>A0ABS4X794_9MICO</name>
<reference evidence="1 2" key="1">
    <citation type="submission" date="2021-03" db="EMBL/GenBank/DDBJ databases">
        <title>Sequencing the genomes of 1000 actinobacteria strains.</title>
        <authorList>
            <person name="Klenk H.-P."/>
        </authorList>
    </citation>
    <scope>NUCLEOTIDE SEQUENCE [LARGE SCALE GENOMIC DNA]</scope>
    <source>
        <strain evidence="1 2">DSM 14566</strain>
    </source>
</reference>
<keyword evidence="2" id="KW-1185">Reference proteome</keyword>
<organism evidence="1 2">
    <name type="scientific">Brachybacterium sacelli</name>
    <dbReference type="NCBI Taxonomy" id="173364"/>
    <lineage>
        <taxon>Bacteria</taxon>
        <taxon>Bacillati</taxon>
        <taxon>Actinomycetota</taxon>
        <taxon>Actinomycetes</taxon>
        <taxon>Micrococcales</taxon>
        <taxon>Dermabacteraceae</taxon>
        <taxon>Brachybacterium</taxon>
    </lineage>
</organism>
<accession>A0ABS4X794</accession>
<protein>
    <recommendedName>
        <fullName evidence="3">ParB/Sulfiredoxin domain-containing protein</fullName>
    </recommendedName>
</protein>
<comment type="caution">
    <text evidence="1">The sequence shown here is derived from an EMBL/GenBank/DDBJ whole genome shotgun (WGS) entry which is preliminary data.</text>
</comment>
<dbReference type="EMBL" id="JAGIOD010000002">
    <property type="protein sequence ID" value="MBP2384336.1"/>
    <property type="molecule type" value="Genomic_DNA"/>
</dbReference>
<gene>
    <name evidence="1" type="ORF">JOF43_004325</name>
</gene>
<evidence type="ECO:0008006" key="3">
    <source>
        <dbReference type="Google" id="ProtNLM"/>
    </source>
</evidence>
<evidence type="ECO:0000313" key="2">
    <source>
        <dbReference type="Proteomes" id="UP001519290"/>
    </source>
</evidence>
<proteinExistence type="predicted"/>
<evidence type="ECO:0000313" key="1">
    <source>
        <dbReference type="EMBL" id="MBP2384336.1"/>
    </source>
</evidence>
<sequence length="138" mass="15181">MEDAPEQVAREVRDFLSVRTGGYGTDARKRDAWAELVVVKVVALARGEDFDRLFRPLNPALRDRRGRLARIGTASLSPVSLVRVGELHFVDDGHHRLSIARVRGQLAVEAVICSVCTVAFACACLTQTDLQVKAAARR</sequence>